<dbReference type="SUPFAM" id="SSF89807">
    <property type="entry name" value="Dodecin-like"/>
    <property type="match status" value="1"/>
</dbReference>
<dbReference type="Pfam" id="PF07311">
    <property type="entry name" value="Dodecin"/>
    <property type="match status" value="1"/>
</dbReference>
<accession>A0A5C5WCP0</accession>
<gene>
    <name evidence="1" type="ORF">KOR42_40810</name>
</gene>
<name>A0A5C5WCP0_9PLAN</name>
<evidence type="ECO:0000313" key="1">
    <source>
        <dbReference type="EMBL" id="TWT47883.1"/>
    </source>
</evidence>
<evidence type="ECO:0008006" key="3">
    <source>
        <dbReference type="Google" id="ProtNLM"/>
    </source>
</evidence>
<dbReference type="NCBIfam" id="NF043052">
    <property type="entry name" value="DodecBact"/>
    <property type="match status" value="1"/>
</dbReference>
<dbReference type="InterPro" id="IPR025543">
    <property type="entry name" value="Dodecin-like"/>
</dbReference>
<dbReference type="Gene3D" id="3.30.1660.10">
    <property type="entry name" value="Flavin-binding protein dodecin"/>
    <property type="match status" value="1"/>
</dbReference>
<dbReference type="InterPro" id="IPR009923">
    <property type="entry name" value="Dodecin"/>
</dbReference>
<dbReference type="AlphaFoldDB" id="A0A5C5WCP0"/>
<dbReference type="PANTHER" id="PTHR39324">
    <property type="entry name" value="CALCIUM DODECIN"/>
    <property type="match status" value="1"/>
</dbReference>
<protein>
    <recommendedName>
        <fullName evidence="3">Dodecin</fullName>
    </recommendedName>
</protein>
<comment type="caution">
    <text evidence="1">The sequence shown here is derived from an EMBL/GenBank/DDBJ whole genome shotgun (WGS) entry which is preliminary data.</text>
</comment>
<reference evidence="1 2" key="1">
    <citation type="submission" date="2019-02" db="EMBL/GenBank/DDBJ databases">
        <title>Deep-cultivation of Planctomycetes and their phenomic and genomic characterization uncovers novel biology.</title>
        <authorList>
            <person name="Wiegand S."/>
            <person name="Jogler M."/>
            <person name="Boedeker C."/>
            <person name="Pinto D."/>
            <person name="Vollmers J."/>
            <person name="Rivas-Marin E."/>
            <person name="Kohn T."/>
            <person name="Peeters S.H."/>
            <person name="Heuer A."/>
            <person name="Rast P."/>
            <person name="Oberbeckmann S."/>
            <person name="Bunk B."/>
            <person name="Jeske O."/>
            <person name="Meyerdierks A."/>
            <person name="Storesund J.E."/>
            <person name="Kallscheuer N."/>
            <person name="Luecker S."/>
            <person name="Lage O.M."/>
            <person name="Pohl T."/>
            <person name="Merkel B.J."/>
            <person name="Hornburger P."/>
            <person name="Mueller R.-W."/>
            <person name="Bruemmer F."/>
            <person name="Labrenz M."/>
            <person name="Spormann A.M."/>
            <person name="Op Den Camp H."/>
            <person name="Overmann J."/>
            <person name="Amann R."/>
            <person name="Jetten M.S.M."/>
            <person name="Mascher T."/>
            <person name="Medema M.H."/>
            <person name="Devos D.P."/>
            <person name="Kaster A.-K."/>
            <person name="Ovreas L."/>
            <person name="Rohde M."/>
            <person name="Galperin M.Y."/>
            <person name="Jogler C."/>
        </authorList>
    </citation>
    <scope>NUCLEOTIDE SEQUENCE [LARGE SCALE GENOMIC DNA]</scope>
    <source>
        <strain evidence="1 2">KOR42</strain>
    </source>
</reference>
<proteinExistence type="predicted"/>
<dbReference type="InterPro" id="IPR036694">
    <property type="entry name" value="Dodecin-like_sf"/>
</dbReference>
<dbReference type="Proteomes" id="UP000317243">
    <property type="component" value="Unassembled WGS sequence"/>
</dbReference>
<dbReference type="RefSeq" id="WP_146511477.1">
    <property type="nucleotide sequence ID" value="NZ_SIHI01000022.1"/>
</dbReference>
<dbReference type="OrthoDB" id="1707990at2"/>
<keyword evidence="2" id="KW-1185">Reference proteome</keyword>
<organism evidence="1 2">
    <name type="scientific">Thalassoglobus neptunius</name>
    <dbReference type="NCBI Taxonomy" id="1938619"/>
    <lineage>
        <taxon>Bacteria</taxon>
        <taxon>Pseudomonadati</taxon>
        <taxon>Planctomycetota</taxon>
        <taxon>Planctomycetia</taxon>
        <taxon>Planctomycetales</taxon>
        <taxon>Planctomycetaceae</taxon>
        <taxon>Thalassoglobus</taxon>
    </lineage>
</organism>
<dbReference type="PANTHER" id="PTHR39324:SF1">
    <property type="entry name" value="CALCIUM DODECIN"/>
    <property type="match status" value="1"/>
</dbReference>
<sequence length="69" mass="7875">MSDHIYKRVEVVGTSTVSSDDAIQNAIRKTSETVRGLRWFEVIELRGDIDGNEIAHWQATVRIGFRLDD</sequence>
<dbReference type="InterPro" id="IPR050049">
    <property type="entry name" value="Dodecin_bact"/>
</dbReference>
<dbReference type="EMBL" id="SIHI01000022">
    <property type="protein sequence ID" value="TWT47883.1"/>
    <property type="molecule type" value="Genomic_DNA"/>
</dbReference>
<evidence type="ECO:0000313" key="2">
    <source>
        <dbReference type="Proteomes" id="UP000317243"/>
    </source>
</evidence>